<proteinExistence type="predicted"/>
<evidence type="ECO:0000313" key="3">
    <source>
        <dbReference type="Proteomes" id="UP000269721"/>
    </source>
</evidence>
<name>A0A4P9WG32_9FUNG</name>
<gene>
    <name evidence="2" type="ORF">BDK51DRAFT_40869</name>
</gene>
<evidence type="ECO:0000313" key="2">
    <source>
        <dbReference type="EMBL" id="RKO89406.1"/>
    </source>
</evidence>
<sequence length="332" mass="34700">MEPRKKTAFRSASGTLNERIPPVPTTLTAGGPGKENASKLKPRSALLAAAPGREQQKAPVPAQRISAKFSGAGAGSGYGGGENGVGYWGVANTRTSSEPITSRLPRSKSTVCALGHMFVGELKSSVKPVPDFSRLHQKWETKLSQTKTVATAREPSVATKGAGPPTRPRTATLAAPMPVAQPRIPSSAPTRAPLAAPIRAPPDPPQSSGLPFSRTVQPVSHPAPSALNRPAFIPAARARPRPMLVTATSTATTTAPATAPPADDEFNNESLADILQSANADELDGLSRHRATGAFGESRVGRLTINAPVRRITVAPSKVYVSQDAKAKFMPR</sequence>
<keyword evidence="3" id="KW-1185">Reference proteome</keyword>
<feature type="region of interest" description="Disordered" evidence="1">
    <location>
        <begin position="144"/>
        <end position="240"/>
    </location>
</feature>
<dbReference type="OrthoDB" id="2146692at2759"/>
<dbReference type="AlphaFoldDB" id="A0A4P9WG32"/>
<feature type="region of interest" description="Disordered" evidence="1">
    <location>
        <begin position="1"/>
        <end position="62"/>
    </location>
</feature>
<evidence type="ECO:0000256" key="1">
    <source>
        <dbReference type="SAM" id="MobiDB-lite"/>
    </source>
</evidence>
<reference evidence="3" key="1">
    <citation type="journal article" date="2018" name="Nat. Microbiol.">
        <title>Leveraging single-cell genomics to expand the fungal tree of life.</title>
        <authorList>
            <person name="Ahrendt S.R."/>
            <person name="Quandt C.A."/>
            <person name="Ciobanu D."/>
            <person name="Clum A."/>
            <person name="Salamov A."/>
            <person name="Andreopoulos B."/>
            <person name="Cheng J.F."/>
            <person name="Woyke T."/>
            <person name="Pelin A."/>
            <person name="Henrissat B."/>
            <person name="Reynolds N.K."/>
            <person name="Benny G.L."/>
            <person name="Smith M.E."/>
            <person name="James T.Y."/>
            <person name="Grigoriev I.V."/>
        </authorList>
    </citation>
    <scope>NUCLEOTIDE SEQUENCE [LARGE SCALE GENOMIC DNA]</scope>
</reference>
<feature type="compositionally biased region" description="Polar residues" evidence="1">
    <location>
        <begin position="206"/>
        <end position="218"/>
    </location>
</feature>
<protein>
    <submittedName>
        <fullName evidence="2">Uncharacterized protein</fullName>
    </submittedName>
</protein>
<accession>A0A4P9WG32</accession>
<dbReference type="Proteomes" id="UP000269721">
    <property type="component" value="Unassembled WGS sequence"/>
</dbReference>
<dbReference type="EMBL" id="KZ996111">
    <property type="protein sequence ID" value="RKO89406.1"/>
    <property type="molecule type" value="Genomic_DNA"/>
</dbReference>
<organism evidence="2 3">
    <name type="scientific">Blyttiomyces helicus</name>
    <dbReference type="NCBI Taxonomy" id="388810"/>
    <lineage>
        <taxon>Eukaryota</taxon>
        <taxon>Fungi</taxon>
        <taxon>Fungi incertae sedis</taxon>
        <taxon>Chytridiomycota</taxon>
        <taxon>Chytridiomycota incertae sedis</taxon>
        <taxon>Chytridiomycetes</taxon>
        <taxon>Chytridiomycetes incertae sedis</taxon>
        <taxon>Blyttiomyces</taxon>
    </lineage>
</organism>
<feature type="compositionally biased region" description="Low complexity" evidence="1">
    <location>
        <begin position="188"/>
        <end position="198"/>
    </location>
</feature>